<dbReference type="Gene3D" id="2.30.40.10">
    <property type="entry name" value="Urease, subunit C, domain 1"/>
    <property type="match status" value="1"/>
</dbReference>
<evidence type="ECO:0000256" key="1">
    <source>
        <dbReference type="SAM" id="MobiDB-lite"/>
    </source>
</evidence>
<feature type="region of interest" description="Disordered" evidence="1">
    <location>
        <begin position="1"/>
        <end position="26"/>
    </location>
</feature>
<gene>
    <name evidence="3" type="ORF">BJY01DRAFT_245348</name>
</gene>
<dbReference type="SUPFAM" id="SSF51338">
    <property type="entry name" value="Composite domain of metallo-dependent hydrolases"/>
    <property type="match status" value="1"/>
</dbReference>
<name>A0ABR4KEE7_9EURO</name>
<dbReference type="InterPro" id="IPR051781">
    <property type="entry name" value="Metallo-dep_Hydrolase"/>
</dbReference>
<reference evidence="3 4" key="1">
    <citation type="submission" date="2024-07" db="EMBL/GenBank/DDBJ databases">
        <title>Section-level genome sequencing and comparative genomics of Aspergillus sections Usti and Cavernicolus.</title>
        <authorList>
            <consortium name="Lawrence Berkeley National Laboratory"/>
            <person name="Nybo J.L."/>
            <person name="Vesth T.C."/>
            <person name="Theobald S."/>
            <person name="Frisvad J.C."/>
            <person name="Larsen T.O."/>
            <person name="Kjaerboelling I."/>
            <person name="Rothschild-Mancinelli K."/>
            <person name="Lyhne E.K."/>
            <person name="Kogle M.E."/>
            <person name="Barry K."/>
            <person name="Clum A."/>
            <person name="Na H."/>
            <person name="Ledsgaard L."/>
            <person name="Lin J."/>
            <person name="Lipzen A."/>
            <person name="Kuo A."/>
            <person name="Riley R."/>
            <person name="Mondo S."/>
            <person name="Labutti K."/>
            <person name="Haridas S."/>
            <person name="Pangalinan J."/>
            <person name="Salamov A.A."/>
            <person name="Simmons B.A."/>
            <person name="Magnuson J.K."/>
            <person name="Chen J."/>
            <person name="Drula E."/>
            <person name="Henrissat B."/>
            <person name="Wiebenga A."/>
            <person name="Lubbers R.J."/>
            <person name="Gomes A.C."/>
            <person name="Makela M.R."/>
            <person name="Stajich J."/>
            <person name="Grigoriev I.V."/>
            <person name="Mortensen U.H."/>
            <person name="De Vries R.P."/>
            <person name="Baker S.E."/>
            <person name="Andersen M.R."/>
        </authorList>
    </citation>
    <scope>NUCLEOTIDE SEQUENCE [LARGE SCALE GENOMIC DNA]</scope>
    <source>
        <strain evidence="3 4">CBS 123904</strain>
    </source>
</reference>
<feature type="domain" description="Amidohydrolase-related" evidence="2">
    <location>
        <begin position="88"/>
        <end position="451"/>
    </location>
</feature>
<comment type="caution">
    <text evidence="3">The sequence shown here is derived from an EMBL/GenBank/DDBJ whole genome shotgun (WGS) entry which is preliminary data.</text>
</comment>
<evidence type="ECO:0000313" key="4">
    <source>
        <dbReference type="Proteomes" id="UP001610446"/>
    </source>
</evidence>
<dbReference type="Gene3D" id="3.20.20.140">
    <property type="entry name" value="Metal-dependent hydrolases"/>
    <property type="match status" value="1"/>
</dbReference>
<dbReference type="PANTHER" id="PTHR43135">
    <property type="entry name" value="ALPHA-D-RIBOSE 1-METHYLPHOSPHONATE 5-TRIPHOSPHATE DIPHOSPHATASE"/>
    <property type="match status" value="1"/>
</dbReference>
<organism evidence="3 4">
    <name type="scientific">Aspergillus pseudoustus</name>
    <dbReference type="NCBI Taxonomy" id="1810923"/>
    <lineage>
        <taxon>Eukaryota</taxon>
        <taxon>Fungi</taxon>
        <taxon>Dikarya</taxon>
        <taxon>Ascomycota</taxon>
        <taxon>Pezizomycotina</taxon>
        <taxon>Eurotiomycetes</taxon>
        <taxon>Eurotiomycetidae</taxon>
        <taxon>Eurotiales</taxon>
        <taxon>Aspergillaceae</taxon>
        <taxon>Aspergillus</taxon>
        <taxon>Aspergillus subgen. Nidulantes</taxon>
    </lineage>
</organism>
<dbReference type="InterPro" id="IPR057744">
    <property type="entry name" value="OTAase-like"/>
</dbReference>
<evidence type="ECO:0000313" key="3">
    <source>
        <dbReference type="EMBL" id="KAL2850650.1"/>
    </source>
</evidence>
<dbReference type="SUPFAM" id="SSF51556">
    <property type="entry name" value="Metallo-dependent hydrolases"/>
    <property type="match status" value="1"/>
</dbReference>
<accession>A0ABR4KEE7</accession>
<dbReference type="EMBL" id="JBFXLU010000035">
    <property type="protein sequence ID" value="KAL2850650.1"/>
    <property type="molecule type" value="Genomic_DNA"/>
</dbReference>
<dbReference type="Proteomes" id="UP001610446">
    <property type="component" value="Unassembled WGS sequence"/>
</dbReference>
<dbReference type="InterPro" id="IPR011059">
    <property type="entry name" value="Metal-dep_hydrolase_composite"/>
</dbReference>
<feature type="compositionally biased region" description="Polar residues" evidence="1">
    <location>
        <begin position="1"/>
        <end position="14"/>
    </location>
</feature>
<evidence type="ECO:0000259" key="2">
    <source>
        <dbReference type="Pfam" id="PF01979"/>
    </source>
</evidence>
<proteinExistence type="predicted"/>
<dbReference type="CDD" id="cd01299">
    <property type="entry name" value="Met_dep_hydrolase_A"/>
    <property type="match status" value="1"/>
</dbReference>
<dbReference type="PANTHER" id="PTHR43135:SF3">
    <property type="entry name" value="ALPHA-D-RIBOSE 1-METHYLPHOSPHONATE 5-TRIPHOSPHATE DIPHOSPHATASE"/>
    <property type="match status" value="1"/>
</dbReference>
<sequence>MTQIPITSPPSSDTLPYISGEPSTNSDNVNIGEEICILTNLLIPGRGEPQSEMAVGISLGTGKITFVGPQSTLPATLASAPCLHVHSLLPGLWDCHTHFAGTTHVDFPDMIVKNPAVYGAINVRGFYDTLMAGFTSVRDVGSFAIETYEAVKAGLILGPTVYGAGAAIGITGGSCDAVTLPLDFVNSRQGTSVSNTCPGCSTLQLADGPDECRKAVRQQIRRGAKCIKVVATGGILSTSDDPQNRQYSNEELRVLIEEATLQGRAVACHAHGKAGILAAVRAGAHTIEHGSYLDQEAADLMRDRGVTLVATRHVIEASLKHLDKLNPETREKMVSVSHQHLEAYRTAVRTGVKIALGTDVCSSDLKSLDCHGTNGHEVSLAVKAGLTPLQAIEAGTINSAETLGPLTPMKGLIKVGWDADMIALDDNPLENIDVLAVPDKVKYVWQMGKLVKAPGRSFWP</sequence>
<keyword evidence="4" id="KW-1185">Reference proteome</keyword>
<protein>
    <recommendedName>
        <fullName evidence="2">Amidohydrolase-related domain-containing protein</fullName>
    </recommendedName>
</protein>
<dbReference type="Pfam" id="PF01979">
    <property type="entry name" value="Amidohydro_1"/>
    <property type="match status" value="1"/>
</dbReference>
<dbReference type="InterPro" id="IPR006680">
    <property type="entry name" value="Amidohydro-rel"/>
</dbReference>
<dbReference type="InterPro" id="IPR032466">
    <property type="entry name" value="Metal_Hydrolase"/>
</dbReference>